<dbReference type="GO" id="GO:0006508">
    <property type="term" value="P:proteolysis"/>
    <property type="evidence" value="ECO:0007669"/>
    <property type="project" value="UniProtKB-KW"/>
</dbReference>
<accession>A0A1J7IBQ7</accession>
<evidence type="ECO:0000256" key="4">
    <source>
        <dbReference type="ARBA" id="ARBA00022801"/>
    </source>
</evidence>
<dbReference type="InterPro" id="IPR001563">
    <property type="entry name" value="Peptidase_S10"/>
</dbReference>
<keyword evidence="5" id="KW-0325">Glycoprotein</keyword>
<dbReference type="PANTHER" id="PTHR11802">
    <property type="entry name" value="SERINE PROTEASE FAMILY S10 SERINE CARBOXYPEPTIDASE"/>
    <property type="match status" value="1"/>
</dbReference>
<dbReference type="GO" id="GO:0000324">
    <property type="term" value="C:fungal-type vacuole"/>
    <property type="evidence" value="ECO:0007669"/>
    <property type="project" value="TreeGrafter"/>
</dbReference>
<keyword evidence="2 6" id="KW-0121">Carboxypeptidase</keyword>
<proteinExistence type="inferred from homology"/>
<keyword evidence="6" id="KW-0732">Signal</keyword>
<dbReference type="Gene3D" id="3.40.50.1820">
    <property type="entry name" value="alpha/beta hydrolase"/>
    <property type="match status" value="1"/>
</dbReference>
<keyword evidence="3 6" id="KW-0645">Protease</keyword>
<evidence type="ECO:0000313" key="7">
    <source>
        <dbReference type="EMBL" id="OIW24894.1"/>
    </source>
</evidence>
<dbReference type="PANTHER" id="PTHR11802:SF404">
    <property type="entry name" value="CARBOXYPEPTIDASE"/>
    <property type="match status" value="1"/>
</dbReference>
<dbReference type="EC" id="3.4.16.-" evidence="6"/>
<dbReference type="InParanoid" id="A0A1J7IBQ7"/>
<keyword evidence="4 6" id="KW-0378">Hydrolase</keyword>
<dbReference type="InterPro" id="IPR029058">
    <property type="entry name" value="AB_hydrolase_fold"/>
</dbReference>
<dbReference type="OrthoDB" id="443318at2759"/>
<comment type="similarity">
    <text evidence="1 6">Belongs to the peptidase S10 family.</text>
</comment>
<gene>
    <name evidence="7" type="ORF">CONLIGDRAFT_636038</name>
</gene>
<evidence type="ECO:0000256" key="3">
    <source>
        <dbReference type="ARBA" id="ARBA00022670"/>
    </source>
</evidence>
<protein>
    <recommendedName>
        <fullName evidence="6">Carboxypeptidase</fullName>
        <ecNumber evidence="6">3.4.16.-</ecNumber>
    </recommendedName>
</protein>
<evidence type="ECO:0000256" key="5">
    <source>
        <dbReference type="ARBA" id="ARBA00023180"/>
    </source>
</evidence>
<keyword evidence="8" id="KW-1185">Reference proteome</keyword>
<dbReference type="AlphaFoldDB" id="A0A1J7IBQ7"/>
<dbReference type="InterPro" id="IPR033124">
    <property type="entry name" value="Ser_caboxypep_his_AS"/>
</dbReference>
<feature type="signal peptide" evidence="6">
    <location>
        <begin position="1"/>
        <end position="25"/>
    </location>
</feature>
<feature type="chain" id="PRO_5011825837" description="Carboxypeptidase" evidence="6">
    <location>
        <begin position="26"/>
        <end position="675"/>
    </location>
</feature>
<organism evidence="7 8">
    <name type="scientific">Coniochaeta ligniaria NRRL 30616</name>
    <dbReference type="NCBI Taxonomy" id="1408157"/>
    <lineage>
        <taxon>Eukaryota</taxon>
        <taxon>Fungi</taxon>
        <taxon>Dikarya</taxon>
        <taxon>Ascomycota</taxon>
        <taxon>Pezizomycotina</taxon>
        <taxon>Sordariomycetes</taxon>
        <taxon>Sordariomycetidae</taxon>
        <taxon>Coniochaetales</taxon>
        <taxon>Coniochaetaceae</taxon>
        <taxon>Coniochaeta</taxon>
    </lineage>
</organism>
<evidence type="ECO:0000256" key="6">
    <source>
        <dbReference type="RuleBase" id="RU361156"/>
    </source>
</evidence>
<name>A0A1J7IBQ7_9PEZI</name>
<dbReference type="STRING" id="1408157.A0A1J7IBQ7"/>
<sequence>MTRLPAVVVTLVALLSATFPAGSDAQFAPFNAANLTKIFSPVDRGISISYKVPDGVCNTAFKTQQQYTGWVNVPGAYETNIFFWFVAARQPTSQLTIWLNGGPGSSSMFGFFTESGPCEVIERGANRLDTVAREWGWDRASNMLFIDQPNQVGFSYDVPTNGSFDLVLGDASLPPRKVPKSRTPQTFLNGTFSSLNATNTANTSVVAATAVWHMVQGFLGTFPQYNPANNSAVGVNLFAESYGGKYGPVFAEIWEQQNLRRSNGTLSNSTLDIHLVSLGIVNGCVDDLIQGPSYATMAVNNTYGLQAISPLRAQLANGTFYQSGGCLDLINECRAAADASDPENDGDVDSVNNICSQATNACNSATLEPYGESSRSYYDIAHILPDSYPPYLYASYLNSRAVQDAIGAVVNYTDSSPEVYSAFQATGDWERGPMAPKLAALLNRGIRIGLVYGDRDFICNWLGGEAVSLAVADLAGGAYSSGFRAAGYAPIIVNDSYIGGVVRQYGNLSFSRVYQAGHFVPAYQPETAFQIFARIILGTSLSTGEPVNLGSYNTTGPLNATSTLSLPPSPTATCYLRNLAGSCPDDSVSSILAGQGFIMNDVWYSASSAWPGATSSSTATGQIASSSASPTLTGVFTATATPASAAPGERHSLHDKVFLSVVGAFLVATSVGMYI</sequence>
<dbReference type="PROSITE" id="PS00131">
    <property type="entry name" value="CARBOXYPEPT_SER_SER"/>
    <property type="match status" value="1"/>
</dbReference>
<dbReference type="PRINTS" id="PR00724">
    <property type="entry name" value="CRBOXYPTASEC"/>
</dbReference>
<evidence type="ECO:0000256" key="2">
    <source>
        <dbReference type="ARBA" id="ARBA00022645"/>
    </source>
</evidence>
<evidence type="ECO:0000256" key="1">
    <source>
        <dbReference type="ARBA" id="ARBA00009431"/>
    </source>
</evidence>
<evidence type="ECO:0000313" key="8">
    <source>
        <dbReference type="Proteomes" id="UP000182658"/>
    </source>
</evidence>
<reference evidence="7 8" key="1">
    <citation type="submission" date="2016-10" db="EMBL/GenBank/DDBJ databases">
        <title>Draft genome sequence of Coniochaeta ligniaria NRRL30616, a lignocellulolytic fungus for bioabatement of inhibitors in plant biomass hydrolysates.</title>
        <authorList>
            <consortium name="DOE Joint Genome Institute"/>
            <person name="Jimenez D.J."/>
            <person name="Hector R.E."/>
            <person name="Riley R."/>
            <person name="Sun H."/>
            <person name="Grigoriev I.V."/>
            <person name="Van Elsas J.D."/>
            <person name="Nichols N.N."/>
        </authorList>
    </citation>
    <scope>NUCLEOTIDE SEQUENCE [LARGE SCALE GENOMIC DNA]</scope>
    <source>
        <strain evidence="7 8">NRRL 30616</strain>
    </source>
</reference>
<dbReference type="PROSITE" id="PS00560">
    <property type="entry name" value="CARBOXYPEPT_SER_HIS"/>
    <property type="match status" value="1"/>
</dbReference>
<dbReference type="Pfam" id="PF00450">
    <property type="entry name" value="Peptidase_S10"/>
    <property type="match status" value="1"/>
</dbReference>
<dbReference type="SUPFAM" id="SSF53474">
    <property type="entry name" value="alpha/beta-Hydrolases"/>
    <property type="match status" value="1"/>
</dbReference>
<dbReference type="Proteomes" id="UP000182658">
    <property type="component" value="Unassembled WGS sequence"/>
</dbReference>
<dbReference type="GO" id="GO:0004185">
    <property type="term" value="F:serine-type carboxypeptidase activity"/>
    <property type="evidence" value="ECO:0007669"/>
    <property type="project" value="UniProtKB-UniRule"/>
</dbReference>
<dbReference type="InterPro" id="IPR018202">
    <property type="entry name" value="Ser_caboxypep_ser_AS"/>
</dbReference>
<dbReference type="EMBL" id="KV875102">
    <property type="protein sequence ID" value="OIW24894.1"/>
    <property type="molecule type" value="Genomic_DNA"/>
</dbReference>